<name>A0ACB7ZM82_9ERIC</name>
<keyword evidence="2" id="KW-1185">Reference proteome</keyword>
<dbReference type="Proteomes" id="UP000828048">
    <property type="component" value="Chromosome 9"/>
</dbReference>
<gene>
    <name evidence="1" type="ORF">Vadar_022811</name>
</gene>
<sequence length="151" mass="17320">MMNSKYSRVLNSFNHTHTLSHTHIFRVLNFRRRRNEIAKGKTIVECDNDDHDNSDDKKQSTCSTDSVLGIYDYGDGVNDKDEENSKPISEFGGSSSNKRIFWTDLQHSSVKFPPLYEPHGIEILYDGNPVPLTPEQEKVSIQYKTVITLNK</sequence>
<organism evidence="1 2">
    <name type="scientific">Vaccinium darrowii</name>
    <dbReference type="NCBI Taxonomy" id="229202"/>
    <lineage>
        <taxon>Eukaryota</taxon>
        <taxon>Viridiplantae</taxon>
        <taxon>Streptophyta</taxon>
        <taxon>Embryophyta</taxon>
        <taxon>Tracheophyta</taxon>
        <taxon>Spermatophyta</taxon>
        <taxon>Magnoliopsida</taxon>
        <taxon>eudicotyledons</taxon>
        <taxon>Gunneridae</taxon>
        <taxon>Pentapetalae</taxon>
        <taxon>asterids</taxon>
        <taxon>Ericales</taxon>
        <taxon>Ericaceae</taxon>
        <taxon>Vaccinioideae</taxon>
        <taxon>Vaccinieae</taxon>
        <taxon>Vaccinium</taxon>
    </lineage>
</organism>
<dbReference type="EMBL" id="CM037159">
    <property type="protein sequence ID" value="KAH7866621.1"/>
    <property type="molecule type" value="Genomic_DNA"/>
</dbReference>
<protein>
    <submittedName>
        <fullName evidence="1">Uncharacterized protein</fullName>
    </submittedName>
</protein>
<comment type="caution">
    <text evidence="1">The sequence shown here is derived from an EMBL/GenBank/DDBJ whole genome shotgun (WGS) entry which is preliminary data.</text>
</comment>
<evidence type="ECO:0000313" key="1">
    <source>
        <dbReference type="EMBL" id="KAH7866621.1"/>
    </source>
</evidence>
<reference evidence="1 2" key="1">
    <citation type="journal article" date="2021" name="Hortic Res">
        <title>High-quality reference genome and annotation aids understanding of berry development for evergreen blueberry (Vaccinium darrowii).</title>
        <authorList>
            <person name="Yu J."/>
            <person name="Hulse-Kemp A.M."/>
            <person name="Babiker E."/>
            <person name="Staton M."/>
        </authorList>
    </citation>
    <scope>NUCLEOTIDE SEQUENCE [LARGE SCALE GENOMIC DNA]</scope>
    <source>
        <strain evidence="2">cv. NJ 8807/NJ 8810</strain>
        <tissue evidence="1">Young leaf</tissue>
    </source>
</reference>
<evidence type="ECO:0000313" key="2">
    <source>
        <dbReference type="Proteomes" id="UP000828048"/>
    </source>
</evidence>
<proteinExistence type="predicted"/>
<accession>A0ACB7ZM82</accession>